<proteinExistence type="inferred from homology"/>
<dbReference type="PANTHER" id="PTHR30429:SF0">
    <property type="entry name" value="METHIONINE-BINDING LIPOPROTEIN METQ"/>
    <property type="match status" value="1"/>
</dbReference>
<dbReference type="RefSeq" id="WP_108911687.1">
    <property type="nucleotide sequence ID" value="NZ_CP021886.1"/>
</dbReference>
<comment type="subcellular location">
    <subcellularLocation>
        <location evidence="1">Membrane</location>
        <topology evidence="1">Lipid-anchor</topology>
    </subcellularLocation>
</comment>
<comment type="similarity">
    <text evidence="6">Belongs to the nlpA lipoprotein family.</text>
</comment>
<dbReference type="Proteomes" id="UP000244890">
    <property type="component" value="Chromosome"/>
</dbReference>
<evidence type="ECO:0000256" key="2">
    <source>
        <dbReference type="ARBA" id="ARBA00022729"/>
    </source>
</evidence>
<feature type="lipid moiety-binding region" description="S-diacylglycerol cysteine" evidence="7">
    <location>
        <position position="20"/>
    </location>
</feature>
<dbReference type="SUPFAM" id="SSF53850">
    <property type="entry name" value="Periplasmic binding protein-like II"/>
    <property type="match status" value="1"/>
</dbReference>
<gene>
    <name evidence="8" type="ORF">CDV25_09200</name>
</gene>
<protein>
    <recommendedName>
        <fullName evidence="6">Lipoprotein</fullName>
    </recommendedName>
</protein>
<evidence type="ECO:0000313" key="9">
    <source>
        <dbReference type="Proteomes" id="UP000244890"/>
    </source>
</evidence>
<organism evidence="8 9">
    <name type="scientific">Helicobacter apodemus</name>
    <dbReference type="NCBI Taxonomy" id="135569"/>
    <lineage>
        <taxon>Bacteria</taxon>
        <taxon>Pseudomonadati</taxon>
        <taxon>Campylobacterota</taxon>
        <taxon>Epsilonproteobacteria</taxon>
        <taxon>Campylobacterales</taxon>
        <taxon>Helicobacteraceae</taxon>
        <taxon>Helicobacter</taxon>
    </lineage>
</organism>
<sequence length="272" mass="29522">MFKAIVGIFGAIIALVLGGCGDDMKVALDDGTKEKTILVVGATPEPHAVILEQIIPLLQEDGISLEIKEFTDYVTPNLSLQDGSLDANFFQHEPYLNTFNKEKGTALVNVAGVHLEPMGVYSNKIKSLKELKNNDLISIPNDPSNGARALRILEKEGIITLKKDVELASVQDIVENPKNLSFKEIDAPQLTRTLDDVSASIINTNFALLAGLNPLNDAIAIESKDSPYVNILVVKQGRENDENIQKLIGALQSPSVKDFIMQKYGGGILPAF</sequence>
<accession>A0A2U8FFV5</accession>
<evidence type="ECO:0000256" key="3">
    <source>
        <dbReference type="ARBA" id="ARBA00023136"/>
    </source>
</evidence>
<evidence type="ECO:0000256" key="1">
    <source>
        <dbReference type="ARBA" id="ARBA00004635"/>
    </source>
</evidence>
<dbReference type="OrthoDB" id="9812878at2"/>
<keyword evidence="4" id="KW-0564">Palmitate</keyword>
<keyword evidence="5 6" id="KW-0449">Lipoprotein</keyword>
<evidence type="ECO:0000256" key="5">
    <source>
        <dbReference type="ARBA" id="ARBA00023288"/>
    </source>
</evidence>
<name>A0A2U8FFV5_9HELI</name>
<dbReference type="KEGG" id="had:CDV25_09200"/>
<dbReference type="PIRSF" id="PIRSF002854">
    <property type="entry name" value="MetQ"/>
    <property type="match status" value="1"/>
</dbReference>
<evidence type="ECO:0000313" key="8">
    <source>
        <dbReference type="EMBL" id="AWI34918.1"/>
    </source>
</evidence>
<dbReference type="InterPro" id="IPR004872">
    <property type="entry name" value="Lipoprotein_NlpA"/>
</dbReference>
<dbReference type="PANTHER" id="PTHR30429">
    <property type="entry name" value="D-METHIONINE-BINDING LIPOPROTEIN METQ"/>
    <property type="match status" value="1"/>
</dbReference>
<dbReference type="EMBL" id="CP021886">
    <property type="protein sequence ID" value="AWI34918.1"/>
    <property type="molecule type" value="Genomic_DNA"/>
</dbReference>
<dbReference type="CDD" id="cd13597">
    <property type="entry name" value="PBP2_lipoprotein_Tp32"/>
    <property type="match status" value="1"/>
</dbReference>
<dbReference type="Pfam" id="PF03180">
    <property type="entry name" value="Lipoprotein_9"/>
    <property type="match status" value="1"/>
</dbReference>
<reference evidence="8 9" key="1">
    <citation type="submission" date="2017-06" db="EMBL/GenBank/DDBJ databases">
        <title>Complete genome of Helicobacter apodemus.</title>
        <authorList>
            <person name="Cho S."/>
        </authorList>
    </citation>
    <scope>NUCLEOTIDE SEQUENCE [LARGE SCALE GENOMIC DNA]</scope>
    <source>
        <strain evidence="9">SNUVETPUB-15-01</strain>
    </source>
</reference>
<keyword evidence="2" id="KW-0732">Signal</keyword>
<evidence type="ECO:0000256" key="6">
    <source>
        <dbReference type="PIRNR" id="PIRNR002854"/>
    </source>
</evidence>
<keyword evidence="3" id="KW-0472">Membrane</keyword>
<evidence type="ECO:0000256" key="4">
    <source>
        <dbReference type="ARBA" id="ARBA00023139"/>
    </source>
</evidence>
<dbReference type="GO" id="GO:0016020">
    <property type="term" value="C:membrane"/>
    <property type="evidence" value="ECO:0007669"/>
    <property type="project" value="UniProtKB-SubCell"/>
</dbReference>
<evidence type="ECO:0000256" key="7">
    <source>
        <dbReference type="PIRSR" id="PIRSR002854-1"/>
    </source>
</evidence>
<dbReference type="Gene3D" id="3.40.190.10">
    <property type="entry name" value="Periplasmic binding protein-like II"/>
    <property type="match status" value="2"/>
</dbReference>
<dbReference type="PROSITE" id="PS51257">
    <property type="entry name" value="PROKAR_LIPOPROTEIN"/>
    <property type="match status" value="1"/>
</dbReference>
<dbReference type="AlphaFoldDB" id="A0A2U8FFV5"/>